<dbReference type="AlphaFoldDB" id="A0A2C5YU13"/>
<proteinExistence type="predicted"/>
<sequence>MPPLPPDPYKILGVAKDAQIPDIRSAHRKLVLKCHPDKVQDPRLKAEKQDEFQKVQQAYELLSDEAKRRKYDDQVRLLELCMLYQAKANTGTPRTAPKEFNIYTAEPQSPTARNRPPPHVKGYTFRPSWDDDVSRGPRIFDTGPSRRETSYGERPTKRELERERERNQELSEREKERQRRRKAQEESRRLEREAKEAKEAKELRRAERKHREKMRDKELRREADDKKRSNKPPYIEPIDDPFPPSSKSDKKKTGGGKRYEDNRRDRSSGREEEAPSSMPPLSAPQRSYTTAMDYAQSYIERTKNSGPPGLQRSKTYQPGRNVNAPVPAPTPPPTQGPAEDDGRRSGGKFRRSSADAASAAATVSAKPRSHRDEAAMPTGSPPTRHTAQFAKSAVGPGSPPRRELHRSGTAPLMEGGYGGRPPPGVQRSQTMSGFPESAQRGRDRSRMQPQIDEESDPEDVTYHMRKQRVNRDGRVENVSHYQIDGGRTKFQSQYSRRLDADGYYSGEGRPGPSREGSSYMPTFTKVKTSKRYDQNDIKWSSYYEKPSHRSTSAAYA</sequence>
<protein>
    <recommendedName>
        <fullName evidence="2">J domain-containing protein</fullName>
    </recommendedName>
</protein>
<dbReference type="InterPro" id="IPR018253">
    <property type="entry name" value="DnaJ_domain_CS"/>
</dbReference>
<dbReference type="Gene3D" id="1.10.287.110">
    <property type="entry name" value="DnaJ domain"/>
    <property type="match status" value="1"/>
</dbReference>
<dbReference type="PRINTS" id="PR00625">
    <property type="entry name" value="JDOMAIN"/>
</dbReference>
<feature type="compositionally biased region" description="Low complexity" evidence="1">
    <location>
        <begin position="354"/>
        <end position="365"/>
    </location>
</feature>
<feature type="compositionally biased region" description="Pro residues" evidence="1">
    <location>
        <begin position="326"/>
        <end position="335"/>
    </location>
</feature>
<dbReference type="CDD" id="cd06257">
    <property type="entry name" value="DnaJ"/>
    <property type="match status" value="1"/>
</dbReference>
<comment type="caution">
    <text evidence="3">The sequence shown here is derived from an EMBL/GenBank/DDBJ whole genome shotgun (WGS) entry which is preliminary data.</text>
</comment>
<accession>A0A2C5YU13</accession>
<dbReference type="EMBL" id="NJES01000631">
    <property type="protein sequence ID" value="PHH70401.1"/>
    <property type="molecule type" value="Genomic_DNA"/>
</dbReference>
<evidence type="ECO:0000313" key="4">
    <source>
        <dbReference type="Proteomes" id="UP000226431"/>
    </source>
</evidence>
<dbReference type="Pfam" id="PF00226">
    <property type="entry name" value="DnaJ"/>
    <property type="match status" value="1"/>
</dbReference>
<dbReference type="FunFam" id="1.10.287.110:FF:000073">
    <property type="entry name" value="DnaJ domain protein"/>
    <property type="match status" value="1"/>
</dbReference>
<organism evidence="3 4">
    <name type="scientific">Ophiocordyceps camponoti-rufipedis</name>
    <dbReference type="NCBI Taxonomy" id="2004952"/>
    <lineage>
        <taxon>Eukaryota</taxon>
        <taxon>Fungi</taxon>
        <taxon>Dikarya</taxon>
        <taxon>Ascomycota</taxon>
        <taxon>Pezizomycotina</taxon>
        <taxon>Sordariomycetes</taxon>
        <taxon>Hypocreomycetidae</taxon>
        <taxon>Hypocreales</taxon>
        <taxon>Ophiocordycipitaceae</taxon>
        <taxon>Ophiocordyceps</taxon>
    </lineage>
</organism>
<dbReference type="PROSITE" id="PS00636">
    <property type="entry name" value="DNAJ_1"/>
    <property type="match status" value="1"/>
</dbReference>
<feature type="compositionally biased region" description="Basic and acidic residues" evidence="1">
    <location>
        <begin position="213"/>
        <end position="227"/>
    </location>
</feature>
<dbReference type="PROSITE" id="PS50076">
    <property type="entry name" value="DNAJ_2"/>
    <property type="match status" value="1"/>
</dbReference>
<feature type="region of interest" description="Disordered" evidence="1">
    <location>
        <begin position="89"/>
        <end position="556"/>
    </location>
</feature>
<evidence type="ECO:0000259" key="2">
    <source>
        <dbReference type="PROSITE" id="PS50076"/>
    </source>
</evidence>
<evidence type="ECO:0000313" key="3">
    <source>
        <dbReference type="EMBL" id="PHH70401.1"/>
    </source>
</evidence>
<evidence type="ECO:0000256" key="1">
    <source>
        <dbReference type="SAM" id="MobiDB-lite"/>
    </source>
</evidence>
<dbReference type="OrthoDB" id="10250354at2759"/>
<feature type="compositionally biased region" description="Basic and acidic residues" evidence="1">
    <location>
        <begin position="144"/>
        <end position="205"/>
    </location>
</feature>
<dbReference type="SUPFAM" id="SSF46565">
    <property type="entry name" value="Chaperone J-domain"/>
    <property type="match status" value="1"/>
</dbReference>
<dbReference type="InterPro" id="IPR050817">
    <property type="entry name" value="DjlA_DnaK_co-chaperone"/>
</dbReference>
<gene>
    <name evidence="3" type="ORF">CDD80_6047</name>
</gene>
<feature type="compositionally biased region" description="Basic and acidic residues" evidence="1">
    <location>
        <begin position="247"/>
        <end position="273"/>
    </location>
</feature>
<name>A0A2C5YU13_9HYPO</name>
<keyword evidence="4" id="KW-1185">Reference proteome</keyword>
<feature type="domain" description="J" evidence="2">
    <location>
        <begin position="7"/>
        <end position="75"/>
    </location>
</feature>
<dbReference type="STRING" id="2004952.A0A2C5YU13"/>
<dbReference type="SMART" id="SM00271">
    <property type="entry name" value="DnaJ"/>
    <property type="match status" value="1"/>
</dbReference>
<dbReference type="InterPro" id="IPR001623">
    <property type="entry name" value="DnaJ_domain"/>
</dbReference>
<dbReference type="InterPro" id="IPR036869">
    <property type="entry name" value="J_dom_sf"/>
</dbReference>
<dbReference type="PANTHER" id="PTHR24074">
    <property type="entry name" value="CO-CHAPERONE PROTEIN DJLA"/>
    <property type="match status" value="1"/>
</dbReference>
<reference evidence="3 4" key="1">
    <citation type="submission" date="2017-06" db="EMBL/GenBank/DDBJ databases">
        <title>Ant-infecting Ophiocordyceps genomes reveal a high diversity of potential behavioral manipulation genes and a possible major role for enterotoxins.</title>
        <authorList>
            <person name="De Bekker C."/>
            <person name="Evans H.C."/>
            <person name="Brachmann A."/>
            <person name="Hughes D.P."/>
        </authorList>
    </citation>
    <scope>NUCLEOTIDE SEQUENCE [LARGE SCALE GENOMIC DNA]</scope>
    <source>
        <strain evidence="3 4">Map16</strain>
    </source>
</reference>
<dbReference type="Proteomes" id="UP000226431">
    <property type="component" value="Unassembled WGS sequence"/>
</dbReference>